<evidence type="ECO:0000256" key="4">
    <source>
        <dbReference type="ARBA" id="ARBA00022692"/>
    </source>
</evidence>
<feature type="domain" description="CSC1/OSCA1-like 7TM region" evidence="9">
    <location>
        <begin position="951"/>
        <end position="1218"/>
    </location>
</feature>
<organism evidence="12 13">
    <name type="scientific">Chlamydomonas reinhardtii</name>
    <name type="common">Chlamydomonas smithii</name>
    <dbReference type="NCBI Taxonomy" id="3055"/>
    <lineage>
        <taxon>Eukaryota</taxon>
        <taxon>Viridiplantae</taxon>
        <taxon>Chlorophyta</taxon>
        <taxon>core chlorophytes</taxon>
        <taxon>Chlorophyceae</taxon>
        <taxon>CS clade</taxon>
        <taxon>Chlamydomonadales</taxon>
        <taxon>Chlamydomonadaceae</taxon>
        <taxon>Chlamydomonas</taxon>
    </lineage>
</organism>
<dbReference type="InterPro" id="IPR027815">
    <property type="entry name" value="CSC1/OSCA1-like_cyt"/>
</dbReference>
<dbReference type="InterPro" id="IPR045122">
    <property type="entry name" value="Csc1-like"/>
</dbReference>
<dbReference type="Pfam" id="PF13967">
    <property type="entry name" value="RSN1_TM"/>
    <property type="match status" value="1"/>
</dbReference>
<dbReference type="FunCoup" id="A0A2K3DGI6">
    <property type="interactions" value="1092"/>
</dbReference>
<dbReference type="PaxDb" id="3055-EDO97058"/>
<dbReference type="OMA" id="QSEMIRI"/>
<feature type="transmembrane region" description="Helical" evidence="8">
    <location>
        <begin position="1044"/>
        <end position="1062"/>
    </location>
</feature>
<comment type="subcellular location">
    <subcellularLocation>
        <location evidence="1">Membrane</location>
        <topology evidence="1">Multi-pass membrane protein</topology>
    </subcellularLocation>
</comment>
<feature type="transmembrane region" description="Helical" evidence="8">
    <location>
        <begin position="950"/>
        <end position="975"/>
    </location>
</feature>
<evidence type="ECO:0000256" key="2">
    <source>
        <dbReference type="ARBA" id="ARBA00007779"/>
    </source>
</evidence>
<protein>
    <recommendedName>
        <fullName evidence="14">ERD4-related membrane protein</fullName>
    </recommendedName>
</protein>
<dbReference type="KEGG" id="cre:CHLRE_08g360600v5"/>
<reference evidence="12 13" key="1">
    <citation type="journal article" date="2007" name="Science">
        <title>The Chlamydomonas genome reveals the evolution of key animal and plant functions.</title>
        <authorList>
            <person name="Merchant S.S."/>
            <person name="Prochnik S.E."/>
            <person name="Vallon O."/>
            <person name="Harris E.H."/>
            <person name="Karpowicz S.J."/>
            <person name="Witman G.B."/>
            <person name="Terry A."/>
            <person name="Salamov A."/>
            <person name="Fritz-Laylin L.K."/>
            <person name="Marechal-Drouard L."/>
            <person name="Marshall W.F."/>
            <person name="Qu L.H."/>
            <person name="Nelson D.R."/>
            <person name="Sanderfoot A.A."/>
            <person name="Spalding M.H."/>
            <person name="Kapitonov V.V."/>
            <person name="Ren Q."/>
            <person name="Ferris P."/>
            <person name="Lindquist E."/>
            <person name="Shapiro H."/>
            <person name="Lucas S.M."/>
            <person name="Grimwood J."/>
            <person name="Schmutz J."/>
            <person name="Cardol P."/>
            <person name="Cerutti H."/>
            <person name="Chanfreau G."/>
            <person name="Chen C.L."/>
            <person name="Cognat V."/>
            <person name="Croft M.T."/>
            <person name="Dent R."/>
            <person name="Dutcher S."/>
            <person name="Fernandez E."/>
            <person name="Fukuzawa H."/>
            <person name="Gonzalez-Ballester D."/>
            <person name="Gonzalez-Halphen D."/>
            <person name="Hallmann A."/>
            <person name="Hanikenne M."/>
            <person name="Hippler M."/>
            <person name="Inwood W."/>
            <person name="Jabbari K."/>
            <person name="Kalanon M."/>
            <person name="Kuras R."/>
            <person name="Lefebvre P.A."/>
            <person name="Lemaire S.D."/>
            <person name="Lobanov A.V."/>
            <person name="Lohr M."/>
            <person name="Manuell A."/>
            <person name="Meier I."/>
            <person name="Mets L."/>
            <person name="Mittag M."/>
            <person name="Mittelmeier T."/>
            <person name="Moroney J.V."/>
            <person name="Moseley J."/>
            <person name="Napoli C."/>
            <person name="Nedelcu A.M."/>
            <person name="Niyogi K."/>
            <person name="Novoselov S.V."/>
            <person name="Paulsen I.T."/>
            <person name="Pazour G."/>
            <person name="Purton S."/>
            <person name="Ral J.P."/>
            <person name="Riano-Pachon D.M."/>
            <person name="Riekhof W."/>
            <person name="Rymarquis L."/>
            <person name="Schroda M."/>
            <person name="Stern D."/>
            <person name="Umen J."/>
            <person name="Willows R."/>
            <person name="Wilson N."/>
            <person name="Zimmer S.L."/>
            <person name="Allmer J."/>
            <person name="Balk J."/>
            <person name="Bisova K."/>
            <person name="Chen C.J."/>
            <person name="Elias M."/>
            <person name="Gendler K."/>
            <person name="Hauser C."/>
            <person name="Lamb M.R."/>
            <person name="Ledford H."/>
            <person name="Long J.C."/>
            <person name="Minagawa J."/>
            <person name="Page M.D."/>
            <person name="Pan J."/>
            <person name="Pootakham W."/>
            <person name="Roje S."/>
            <person name="Rose A."/>
            <person name="Stahlberg E."/>
            <person name="Terauchi A.M."/>
            <person name="Yang P."/>
            <person name="Ball S."/>
            <person name="Bowler C."/>
            <person name="Dieckmann C.L."/>
            <person name="Gladyshev V.N."/>
            <person name="Green P."/>
            <person name="Jorgensen R."/>
            <person name="Mayfield S."/>
            <person name="Mueller-Roeber B."/>
            <person name="Rajamani S."/>
            <person name="Sayre R.T."/>
            <person name="Brokstein P."/>
            <person name="Dubchak I."/>
            <person name="Goodstein D."/>
            <person name="Hornick L."/>
            <person name="Huang Y.W."/>
            <person name="Jhaveri J."/>
            <person name="Luo Y."/>
            <person name="Martinez D."/>
            <person name="Ngau W.C."/>
            <person name="Otillar B."/>
            <person name="Poliakov A."/>
            <person name="Porter A."/>
            <person name="Szajkowski L."/>
            <person name="Werner G."/>
            <person name="Zhou K."/>
            <person name="Grigoriev I.V."/>
            <person name="Rokhsar D.S."/>
            <person name="Grossman A.R."/>
        </authorList>
    </citation>
    <scope>NUCLEOTIDE SEQUENCE [LARGE SCALE GENOMIC DNA]</scope>
    <source>
        <strain evidence="13">CC-503</strain>
    </source>
</reference>
<dbReference type="GO" id="GO:0005886">
    <property type="term" value="C:plasma membrane"/>
    <property type="evidence" value="ECO:0000318"/>
    <property type="project" value="GO_Central"/>
</dbReference>
<evidence type="ECO:0000259" key="11">
    <source>
        <dbReference type="Pfam" id="PF14703"/>
    </source>
</evidence>
<dbReference type="InParanoid" id="A0A2K3DGI6"/>
<feature type="transmembrane region" description="Helical" evidence="8">
    <location>
        <begin position="1006"/>
        <end position="1024"/>
    </location>
</feature>
<dbReference type="Proteomes" id="UP000006906">
    <property type="component" value="Chromosome 8"/>
</dbReference>
<name>A0A2K3DGI6_CHLRE</name>
<evidence type="ECO:0000259" key="10">
    <source>
        <dbReference type="Pfam" id="PF13967"/>
    </source>
</evidence>
<feature type="transmembrane region" description="Helical" evidence="8">
    <location>
        <begin position="6"/>
        <end position="29"/>
    </location>
</feature>
<feature type="region of interest" description="Disordered" evidence="7">
    <location>
        <begin position="511"/>
        <end position="530"/>
    </location>
</feature>
<dbReference type="PANTHER" id="PTHR13018">
    <property type="entry name" value="PROBABLE MEMBRANE PROTEIN DUF221-RELATED"/>
    <property type="match status" value="1"/>
</dbReference>
<feature type="compositionally biased region" description="Low complexity" evidence="7">
    <location>
        <begin position="444"/>
        <end position="468"/>
    </location>
</feature>
<evidence type="ECO:0000256" key="1">
    <source>
        <dbReference type="ARBA" id="ARBA00004141"/>
    </source>
</evidence>
<evidence type="ECO:0000256" key="7">
    <source>
        <dbReference type="SAM" id="MobiDB-lite"/>
    </source>
</evidence>
<proteinExistence type="inferred from homology"/>
<evidence type="ECO:0000313" key="13">
    <source>
        <dbReference type="Proteomes" id="UP000006906"/>
    </source>
</evidence>
<keyword evidence="6 8" id="KW-0472">Membrane</keyword>
<gene>
    <name evidence="12" type="ORF">CHLRE_08g360600v5</name>
</gene>
<feature type="transmembrane region" description="Helical" evidence="8">
    <location>
        <begin position="1101"/>
        <end position="1122"/>
    </location>
</feature>
<comment type="similarity">
    <text evidence="2">Belongs to the CSC1 (TC 1.A.17) family.</text>
</comment>
<dbReference type="Gramene" id="PNW79627">
    <property type="protein sequence ID" value="PNW79627"/>
    <property type="gene ID" value="CHLRE_08g360600v5"/>
</dbReference>
<feature type="transmembrane region" description="Helical" evidence="8">
    <location>
        <begin position="1147"/>
        <end position="1172"/>
    </location>
</feature>
<evidence type="ECO:0008006" key="14">
    <source>
        <dbReference type="Google" id="ProtNLM"/>
    </source>
</evidence>
<dbReference type="Pfam" id="PF02714">
    <property type="entry name" value="RSN1_7TM"/>
    <property type="match status" value="1"/>
</dbReference>
<dbReference type="InterPro" id="IPR032880">
    <property type="entry name" value="CSC1/OSCA1-like_N"/>
</dbReference>
<dbReference type="EMBL" id="CM008969">
    <property type="protein sequence ID" value="PNW79627.1"/>
    <property type="molecule type" value="Genomic_DNA"/>
</dbReference>
<dbReference type="GeneID" id="5727868"/>
<accession>A0A2K3DGI6</accession>
<dbReference type="OrthoDB" id="1689567at2759"/>
<dbReference type="RefSeq" id="XP_042921809.1">
    <property type="nucleotide sequence ID" value="XM_043064808.1"/>
</dbReference>
<evidence type="ECO:0000259" key="9">
    <source>
        <dbReference type="Pfam" id="PF02714"/>
    </source>
</evidence>
<feature type="transmembrane region" description="Helical" evidence="8">
    <location>
        <begin position="1074"/>
        <end position="1095"/>
    </location>
</feature>
<dbReference type="InterPro" id="IPR003864">
    <property type="entry name" value="CSC1/OSCA1-like_7TM"/>
</dbReference>
<dbReference type="PANTHER" id="PTHR13018:SF5">
    <property type="entry name" value="RE44586P"/>
    <property type="match status" value="1"/>
</dbReference>
<feature type="transmembrane region" description="Helical" evidence="8">
    <location>
        <begin position="1227"/>
        <end position="1247"/>
    </location>
</feature>
<feature type="domain" description="CSC1/OSCA1-like N-terminal transmembrane" evidence="10">
    <location>
        <begin position="7"/>
        <end position="124"/>
    </location>
</feature>
<keyword evidence="4 8" id="KW-0812">Transmembrane</keyword>
<dbReference type="GO" id="GO:0005227">
    <property type="term" value="F:calcium-activated cation channel activity"/>
    <property type="evidence" value="ECO:0000318"/>
    <property type="project" value="GO_Central"/>
</dbReference>
<feature type="transmembrane region" description="Helical" evidence="8">
    <location>
        <begin position="1199"/>
        <end position="1220"/>
    </location>
</feature>
<feature type="region of interest" description="Disordered" evidence="7">
    <location>
        <begin position="1433"/>
        <end position="1452"/>
    </location>
</feature>
<feature type="transmembrane region" description="Helical" evidence="8">
    <location>
        <begin position="88"/>
        <end position="108"/>
    </location>
</feature>
<feature type="domain" description="CSC1/OSCA1-like cytosolic" evidence="11">
    <location>
        <begin position="712"/>
        <end position="938"/>
    </location>
</feature>
<dbReference type="ExpressionAtlas" id="A0A2K3DGI6">
    <property type="expression patterns" value="baseline"/>
</dbReference>
<keyword evidence="5 8" id="KW-1133">Transmembrane helix</keyword>
<evidence type="ECO:0000256" key="3">
    <source>
        <dbReference type="ARBA" id="ARBA00022448"/>
    </source>
</evidence>
<feature type="region of interest" description="Disordered" evidence="7">
    <location>
        <begin position="397"/>
        <end position="496"/>
    </location>
</feature>
<sequence>MAAGSAAVLTSFIINLCVMLGLFTLFTIVRVRPWAKRFFAPRRYARDVDLKPKRMSSFYLGWVKPIMLYKEEDIIDEVGLDAAMYLRVLWFGMELFFMLTLICIPLVLPTNMTSGEIERLLAQAEEAQSLVLNNSVVVQPRNTSLLGDDNHNDVRFMYMSQGTVVANNMAPWNTSITFNATMVENNVTFVQDFFSNYSCKDTAEPYLSFAAYNMTYVRISGTKRYNNDSLTVLLKDAIVFLGWQNMSVIPASLQAVNNSGFDYIIVWSLEGETEQTQLTVNGKEFKFTNFDKYSLSNIPAGSAKMWAHVVALWLVTLFTMWRLREYNLQSVYLRLLFLGNSKRGGPSHTVLVTDVPFVSDAVACGLRAEEYREKHGLPASVTSLKKSMSIKNPMYEGYESLEGGPDGRTAVGVPVSTSAGEPRLPGTKSVTIVEPGGKNGAGGAAQQPASSLRSSQAASLKQSQAGALKVHTTNGGGAYAAETPRANGGGSTAQSGDMRVSEFASATYEAESAAGGDKRSAAGDSGVGGKEGGAVVAKGSLLHKVQAVGVPIEECLKYRLHDPEVEPRHAATGGRLLMARVGRTTEELRRDVLREDPEPTWLPPGYGVDTRVLKPDRRSLKRFRYDVKTLGKKPGDMVLWMRDKAAQLLGGKSHEDKEKEKAELDAARMKREAEDKDHIGPRFRPPVNATAMDPKEQAKAKLRSGLTPQQMVAQEFALVYQPYNIAAVNMIQDTTGLEPLVAEYLKIEQSLEDYLDMAKLRLKLRKALPMKIVRISPKLQGDAWPAVQSEMIRIVKSQYEYMREQAHARSKQALELHDREINPKEKDVLQKRAVALGAEEANLPRQEAEALAAIQKIMPKRWSAKVDAVTYWLARLKYLRECIKIQQAVASRKIAPSAFVTFNTRMAQGVASNSLHAHDETSWRIMPAPAPIEVVWGNLMMTHPVRTGRLWLIWVAFWAMTLFFMIPVTLIQALIEVPKLASIPVLGDIVTAPVVKQLLEAIIPGLVLKIFLAVVPIILKIMAIQSGLTSMSEVDFSVVARYHLFQVVVVFFGSIIAGSFFNQITQWVKDPASVISVLGKSIPMTATFFITYLFVNGLAVRSIQFVRLSDFVVFWILSKFAGSPRARERMWMNQVQFYGKTVPDHTIAMLLGLVFCCMNPIVCPAALAYFLVACVGERYNVIYVYRPQYESAGRLWKTVYNQIMVAIYIMLLAMFGLLAIKKFAATFLLVPLIIGVLLSHLSTLTLYSRPWTVTALHDAAEMDMLEADQRREHLLAMARDERKKAKLEQKQRYETACIAAEKEDKPAPPASDFFTEIKPGKAERLLYETLEGEGFSLNSAEKKEIADMYRNPGFTMHLEHLEEVEKLARVVQSLLPSLNQFVSEYKNYRRTVKAHKIKGDTATGAEVPHMPEDLTIFDNDPRLVSLDQEMADRPDDAASLSAAEASDDDEERLGRDVEAALGMELQETKSAAASSKGFKQV</sequence>
<evidence type="ECO:0000313" key="12">
    <source>
        <dbReference type="EMBL" id="PNW79627.1"/>
    </source>
</evidence>
<evidence type="ECO:0000256" key="5">
    <source>
        <dbReference type="ARBA" id="ARBA00022989"/>
    </source>
</evidence>
<evidence type="ECO:0000256" key="6">
    <source>
        <dbReference type="ARBA" id="ARBA00023136"/>
    </source>
</evidence>
<keyword evidence="3" id="KW-0813">Transport</keyword>
<evidence type="ECO:0000256" key="8">
    <source>
        <dbReference type="SAM" id="Phobius"/>
    </source>
</evidence>
<dbReference type="Pfam" id="PF14703">
    <property type="entry name" value="PHM7_cyt"/>
    <property type="match status" value="1"/>
</dbReference>
<keyword evidence="13" id="KW-1185">Reference proteome</keyword>